<dbReference type="GO" id="GO:0004073">
    <property type="term" value="F:aspartate-semialdehyde dehydrogenase activity"/>
    <property type="evidence" value="ECO:0007669"/>
    <property type="project" value="TreeGrafter"/>
</dbReference>
<feature type="active site" description="Acyl-thioester intermediate" evidence="4">
    <location>
        <position position="151"/>
    </location>
</feature>
<organism evidence="6 7">
    <name type="scientific">Thermoflexus hugenholtzii JAD2</name>
    <dbReference type="NCBI Taxonomy" id="877466"/>
    <lineage>
        <taxon>Bacteria</taxon>
        <taxon>Bacillati</taxon>
        <taxon>Chloroflexota</taxon>
        <taxon>Thermoflexia</taxon>
        <taxon>Thermoflexales</taxon>
        <taxon>Thermoflexaceae</taxon>
        <taxon>Thermoflexus</taxon>
    </lineage>
</organism>
<dbReference type="NCBIfam" id="TIGR00978">
    <property type="entry name" value="asd_EA"/>
    <property type="match status" value="1"/>
</dbReference>
<evidence type="ECO:0000259" key="5">
    <source>
        <dbReference type="SMART" id="SM00859"/>
    </source>
</evidence>
<comment type="similarity">
    <text evidence="1">Belongs to the aspartate-semialdehyde dehydrogenase family.</text>
</comment>
<dbReference type="SUPFAM" id="SSF51735">
    <property type="entry name" value="NAD(P)-binding Rossmann-fold domains"/>
    <property type="match status" value="1"/>
</dbReference>
<evidence type="ECO:0000313" key="7">
    <source>
        <dbReference type="Proteomes" id="UP000197025"/>
    </source>
</evidence>
<dbReference type="PIRSF" id="PIRSF000148">
    <property type="entry name" value="ASA_dh"/>
    <property type="match status" value="1"/>
</dbReference>
<dbReference type="InterPro" id="IPR012280">
    <property type="entry name" value="Semialdhyde_DH_dimer_dom"/>
</dbReference>
<dbReference type="SMART" id="SM00859">
    <property type="entry name" value="Semialdhyde_dh"/>
    <property type="match status" value="1"/>
</dbReference>
<gene>
    <name evidence="6" type="ORF">SAMN02746019_00029650</name>
</gene>
<dbReference type="InterPro" id="IPR000534">
    <property type="entry name" value="Semialdehyde_DH_NAD-bd"/>
</dbReference>
<keyword evidence="2" id="KW-0521">NADP</keyword>
<dbReference type="CDD" id="cd18130">
    <property type="entry name" value="ASADH_C_arch_fung_like"/>
    <property type="match status" value="1"/>
</dbReference>
<evidence type="ECO:0000313" key="6">
    <source>
        <dbReference type="EMBL" id="SNB49598.1"/>
    </source>
</evidence>
<sequence length="351" mass="38224">MSRQPSFRVAVLGATGMVGQWLVHLLDRHPWFRVVALTGSDRSVGRPYGEACRWLLGAPMPDWAARMPVLPTEPGFEAELVISALPSEVAREAEPRFAAAGYLVASNASAYRMAPDVPLLMPDVNFDHLALLSRQRDERGWTGALLTNPNCTTTAAVLPLKALMPYGVRRVHLVSLQALSGAGYPGVSAMEIVDNILPYIPGEEEKLEKEPRKLLGRLTDEAVEEAPILLSAQTNRVPTLDGHLVCLSVELEERISPEQAMAAMATYRPPEEVADLPTAVPMPIVVRREPDRPQPRLDRMAGGGMSVVVGRVQPCPVFTLKFVALTHNTIRGAAGAALFNAEALLRWLGRV</sequence>
<dbReference type="Pfam" id="PF02774">
    <property type="entry name" value="Semialdhyde_dhC"/>
    <property type="match status" value="1"/>
</dbReference>
<dbReference type="EMBL" id="FYEK01000002">
    <property type="protein sequence ID" value="SNB49598.1"/>
    <property type="molecule type" value="Genomic_DNA"/>
</dbReference>
<accession>A0A212PRY8</accession>
<dbReference type="RefSeq" id="WP_088569822.1">
    <property type="nucleotide sequence ID" value="NZ_FYEK01000002.1"/>
</dbReference>
<evidence type="ECO:0000256" key="4">
    <source>
        <dbReference type="PIRSR" id="PIRSR000148-1"/>
    </source>
</evidence>
<name>A0A212PRY8_9CHLR</name>
<dbReference type="InParanoid" id="A0A212PRY8"/>
<dbReference type="GO" id="GO:0009088">
    <property type="term" value="P:threonine biosynthetic process"/>
    <property type="evidence" value="ECO:0007669"/>
    <property type="project" value="UniProtKB-ARBA"/>
</dbReference>
<dbReference type="Gene3D" id="3.30.360.10">
    <property type="entry name" value="Dihydrodipicolinate Reductase, domain 2"/>
    <property type="match status" value="1"/>
</dbReference>
<keyword evidence="3" id="KW-0560">Oxidoreductase</keyword>
<dbReference type="InterPro" id="IPR036291">
    <property type="entry name" value="NAD(P)-bd_dom_sf"/>
</dbReference>
<evidence type="ECO:0000256" key="2">
    <source>
        <dbReference type="ARBA" id="ARBA00022857"/>
    </source>
</evidence>
<dbReference type="Pfam" id="PF01118">
    <property type="entry name" value="Semialdhyde_dh"/>
    <property type="match status" value="1"/>
</dbReference>
<dbReference type="PANTHER" id="PTHR46718">
    <property type="entry name" value="ASPARTATE-SEMIALDEHYDE DEHYDROGENASE"/>
    <property type="match status" value="1"/>
</dbReference>
<dbReference type="NCBIfam" id="NF006416">
    <property type="entry name" value="PRK08664.1"/>
    <property type="match status" value="1"/>
</dbReference>
<dbReference type="GO" id="GO:0051287">
    <property type="term" value="F:NAD binding"/>
    <property type="evidence" value="ECO:0007669"/>
    <property type="project" value="InterPro"/>
</dbReference>
<dbReference type="GO" id="GO:0009086">
    <property type="term" value="P:methionine biosynthetic process"/>
    <property type="evidence" value="ECO:0007669"/>
    <property type="project" value="TreeGrafter"/>
</dbReference>
<evidence type="ECO:0000256" key="1">
    <source>
        <dbReference type="ARBA" id="ARBA00010584"/>
    </source>
</evidence>
<dbReference type="GO" id="GO:0050661">
    <property type="term" value="F:NADP binding"/>
    <property type="evidence" value="ECO:0007669"/>
    <property type="project" value="InterPro"/>
</dbReference>
<dbReference type="PANTHER" id="PTHR46718:SF1">
    <property type="entry name" value="ASPARTATE-SEMIALDEHYDE DEHYDROGENASE"/>
    <property type="match status" value="1"/>
</dbReference>
<dbReference type="FunCoup" id="A0A212PRY8">
    <property type="interactions" value="435"/>
</dbReference>
<evidence type="ECO:0000256" key="3">
    <source>
        <dbReference type="ARBA" id="ARBA00023002"/>
    </source>
</evidence>
<dbReference type="GO" id="GO:0046983">
    <property type="term" value="F:protein dimerization activity"/>
    <property type="evidence" value="ECO:0007669"/>
    <property type="project" value="InterPro"/>
</dbReference>
<dbReference type="CDD" id="cd02315">
    <property type="entry name" value="ScASADH_like_N"/>
    <property type="match status" value="1"/>
</dbReference>
<dbReference type="AlphaFoldDB" id="A0A212PRY8"/>
<feature type="active site" description="Proton acceptor" evidence="4">
    <location>
        <position position="243"/>
    </location>
</feature>
<keyword evidence="7" id="KW-1185">Reference proteome</keyword>
<dbReference type="InterPro" id="IPR051823">
    <property type="entry name" value="ASADH-related"/>
</dbReference>
<dbReference type="InterPro" id="IPR005676">
    <property type="entry name" value="Asp_semi-ald_DH_pep-lack"/>
</dbReference>
<reference evidence="7" key="1">
    <citation type="submission" date="2017-06" db="EMBL/GenBank/DDBJ databases">
        <authorList>
            <person name="Varghese N."/>
            <person name="Submissions S."/>
        </authorList>
    </citation>
    <scope>NUCLEOTIDE SEQUENCE [LARGE SCALE GENOMIC DNA]</scope>
    <source>
        <strain evidence="7">JAD2</strain>
    </source>
</reference>
<proteinExistence type="inferred from homology"/>
<dbReference type="OrthoDB" id="9805684at2"/>
<protein>
    <submittedName>
        <fullName evidence="6">Aspartate-semialdehyde dehydrogenase</fullName>
    </submittedName>
</protein>
<dbReference type="SUPFAM" id="SSF55347">
    <property type="entry name" value="Glyceraldehyde-3-phosphate dehydrogenase-like, C-terminal domain"/>
    <property type="match status" value="1"/>
</dbReference>
<dbReference type="Proteomes" id="UP000197025">
    <property type="component" value="Unassembled WGS sequence"/>
</dbReference>
<feature type="domain" description="Semialdehyde dehydrogenase NAD-binding" evidence="5">
    <location>
        <begin position="8"/>
        <end position="132"/>
    </location>
</feature>
<dbReference type="Gene3D" id="3.40.50.720">
    <property type="entry name" value="NAD(P)-binding Rossmann-like Domain"/>
    <property type="match status" value="1"/>
</dbReference>